<dbReference type="EC" id="7.1.1.2" evidence="2"/>
<dbReference type="PANTHER" id="PTHR33269">
    <property type="entry name" value="NADH-UBIQUINONE OXIDOREDUCTASE CHAIN 6"/>
    <property type="match status" value="1"/>
</dbReference>
<comment type="function">
    <text evidence="2">Core subunit of the mitochondrial membrane respiratory chain NADH dehydrogenase (Complex I) which catalyzes electron transfer from NADH through the respiratory chain, using ubiquinone as an electron acceptor. Essential for the catalytic activity and assembly of complex I.</text>
</comment>
<dbReference type="GO" id="GO:0008137">
    <property type="term" value="F:NADH dehydrogenase (ubiquinone) activity"/>
    <property type="evidence" value="ECO:0007669"/>
    <property type="project" value="UniProtKB-UniRule"/>
</dbReference>
<evidence type="ECO:0000256" key="1">
    <source>
        <dbReference type="ARBA" id="ARBA00021095"/>
    </source>
</evidence>
<dbReference type="KEGG" id="aqu:4794370"/>
<dbReference type="GO" id="GO:0031966">
    <property type="term" value="C:mitochondrial membrane"/>
    <property type="evidence" value="ECO:0007669"/>
    <property type="project" value="UniProtKB-SubCell"/>
</dbReference>
<evidence type="ECO:0000313" key="5">
    <source>
        <dbReference type="Proteomes" id="UP000007879"/>
    </source>
</evidence>
<dbReference type="EnsemblMetazoa" id="GeneID_4794370_t1">
    <property type="protein sequence ID" value="YP_001031209.1"/>
    <property type="gene ID" value="GeneID_4794370"/>
</dbReference>
<dbReference type="OrthoDB" id="5975253at2759"/>
<reference evidence="4" key="3">
    <citation type="submission" date="2024-06" db="UniProtKB">
        <authorList>
            <consortium name="EnsemblMetazoa"/>
        </authorList>
    </citation>
    <scope>IDENTIFICATION</scope>
</reference>
<keyword evidence="5" id="KW-1185">Reference proteome</keyword>
<comment type="catalytic activity">
    <reaction evidence="2">
        <text>a ubiquinone + NADH + 5 H(+)(in) = a ubiquinol + NAD(+) + 4 H(+)(out)</text>
        <dbReference type="Rhea" id="RHEA:29091"/>
        <dbReference type="Rhea" id="RHEA-COMP:9565"/>
        <dbReference type="Rhea" id="RHEA-COMP:9566"/>
        <dbReference type="ChEBI" id="CHEBI:15378"/>
        <dbReference type="ChEBI" id="CHEBI:16389"/>
        <dbReference type="ChEBI" id="CHEBI:17976"/>
        <dbReference type="ChEBI" id="CHEBI:57540"/>
        <dbReference type="ChEBI" id="CHEBI:57945"/>
        <dbReference type="EC" id="7.1.1.2"/>
    </reaction>
</comment>
<evidence type="ECO:0000313" key="4">
    <source>
        <dbReference type="EnsemblMetazoa" id="YP_001031209.1"/>
    </source>
</evidence>
<dbReference type="Pfam" id="PF00499">
    <property type="entry name" value="Oxidored_q3"/>
    <property type="match status" value="1"/>
</dbReference>
<keyword evidence="2" id="KW-0520">NAD</keyword>
<accession>A2T568</accession>
<feature type="transmembrane region" description="Helical" evidence="2">
    <location>
        <begin position="20"/>
        <end position="42"/>
    </location>
</feature>
<keyword evidence="2" id="KW-0813">Transport</keyword>
<comment type="similarity">
    <text evidence="2">Belongs to the complex I subunit 6 family.</text>
</comment>
<keyword evidence="2" id="KW-0679">Respiratory chain</keyword>
<gene>
    <name evidence="3" type="primary">nad6</name>
    <name evidence="4" type="synonym">4794370</name>
</gene>
<keyword evidence="2" id="KW-0812">Transmembrane</keyword>
<keyword evidence="2" id="KW-1133">Transmembrane helix</keyword>
<reference evidence="5" key="2">
    <citation type="journal article" date="2010" name="Nature">
        <title>The Amphimedon queenslandica genome and the evolution of animal complexity.</title>
        <authorList>
            <person name="Srivastava M."/>
            <person name="Simakov O."/>
            <person name="Chapman J."/>
            <person name="Fahey B."/>
            <person name="Gauthier M.E."/>
            <person name="Mitros T."/>
            <person name="Richards G.S."/>
            <person name="Conaco C."/>
            <person name="Dacre M."/>
            <person name="Hellsten U."/>
            <person name="Larroux C."/>
            <person name="Putnam N.H."/>
            <person name="Stanke M."/>
            <person name="Adamska M."/>
            <person name="Darling A."/>
            <person name="Degnan S.M."/>
            <person name="Oakley T.H."/>
            <person name="Plachetzki D.C."/>
            <person name="Zhai Y."/>
            <person name="Adamski M."/>
            <person name="Calcino A."/>
            <person name="Cummins S.F."/>
            <person name="Goodstein D.M."/>
            <person name="Harris C."/>
            <person name="Jackson D.J."/>
            <person name="Leys S.P."/>
            <person name="Shu S."/>
            <person name="Woodcroft B.J."/>
            <person name="Vervoort M."/>
            <person name="Kosik K.S."/>
            <person name="Manning G."/>
            <person name="Degnan B.M."/>
            <person name="Rokhsar D.S."/>
        </authorList>
    </citation>
    <scope>NUCLEOTIDE SEQUENCE [LARGE SCALE GENOMIC DNA]</scope>
</reference>
<keyword evidence="2" id="KW-0472">Membrane</keyword>
<feature type="transmembrane region" description="Helical" evidence="2">
    <location>
        <begin position="78"/>
        <end position="96"/>
    </location>
</feature>
<dbReference type="InterPro" id="IPR001457">
    <property type="entry name" value="NADH_UbQ/plastoQ_OxRdtase_su6"/>
</dbReference>
<dbReference type="AlphaFoldDB" id="A2T568"/>
<feature type="transmembrane region" description="Helical" evidence="2">
    <location>
        <begin position="135"/>
        <end position="156"/>
    </location>
</feature>
<evidence type="ECO:0000256" key="2">
    <source>
        <dbReference type="RuleBase" id="RU004430"/>
    </source>
</evidence>
<proteinExistence type="inferred from homology"/>
<dbReference type="Gene3D" id="1.20.120.1200">
    <property type="entry name" value="NADH-ubiquinone/plastoquinone oxidoreductase chain 6, subunit NuoJ"/>
    <property type="match status" value="1"/>
</dbReference>
<keyword evidence="2 3" id="KW-0496">Mitochondrion</keyword>
<organism evidence="3">
    <name type="scientific">Amphimedon queenslandica</name>
    <name type="common">Sponge</name>
    <dbReference type="NCBI Taxonomy" id="400682"/>
    <lineage>
        <taxon>Eukaryota</taxon>
        <taxon>Metazoa</taxon>
        <taxon>Porifera</taxon>
        <taxon>Demospongiae</taxon>
        <taxon>Heteroscleromorpha</taxon>
        <taxon>Haplosclerida</taxon>
        <taxon>Niphatidae</taxon>
        <taxon>Amphimedon</taxon>
    </lineage>
</organism>
<sequence length="197" mass="21682">MIWGVVSAVKVISAVRPVYAVLWLISAFLSVSAVFIFIGLVYMGFIMIIVYVGAIAILFLFVMMMLDQGKEEAGTPIVNIIPMGMIVGVGFLWVAATGGEWVGAYITQQNHSRGMIGGQPGGDIVAIGRVVYTEYSYMFIIVSYILLVAMVGAIVLTHRHGEYGPDEPMRQDVYIQTSRDIWGHPNQINLNSLGRYK</sequence>
<reference evidence="3" key="1">
    <citation type="journal article" date="2007" name="Mol. Biol. Evol.">
        <title>Mitochondrial diversity of early-branching metazoa is revealed by the complete mt genome of a haplosclerid demosponge.</title>
        <authorList>
            <person name="Erpenbeck D."/>
            <person name="Voigt O."/>
            <person name="Adamski M."/>
            <person name="Adamska M."/>
            <person name="Hooper J."/>
            <person name="Worheide G."/>
            <person name="Degnan B."/>
        </authorList>
    </citation>
    <scope>NUCLEOTIDE SEQUENCE</scope>
</reference>
<comment type="subcellular location">
    <subcellularLocation>
        <location evidence="2">Mitochondrion membrane</location>
        <topology evidence="2">Multi-pass membrane protein</topology>
    </subcellularLocation>
</comment>
<geneLocation type="mitochondrion" evidence="3"/>
<keyword evidence="2" id="KW-1278">Translocase</keyword>
<dbReference type="Proteomes" id="UP000007879">
    <property type="component" value="Unassembled WGS sequence"/>
</dbReference>
<dbReference type="InterPro" id="IPR042106">
    <property type="entry name" value="Nuo/plastoQ_OxRdtase_6_NuoJ"/>
</dbReference>
<dbReference type="EMBL" id="DQ915601">
    <property type="protein sequence ID" value="ABI48998.1"/>
    <property type="molecule type" value="Genomic_DNA"/>
</dbReference>
<dbReference type="PANTHER" id="PTHR33269:SF17">
    <property type="entry name" value="NADH-UBIQUINONE OXIDOREDUCTASE CHAIN 6"/>
    <property type="match status" value="1"/>
</dbReference>
<keyword evidence="2" id="KW-0249">Electron transport</keyword>
<name>A2T568_AMPQE</name>
<feature type="transmembrane region" description="Helical" evidence="2">
    <location>
        <begin position="48"/>
        <end position="66"/>
    </location>
</feature>
<evidence type="ECO:0000313" key="3">
    <source>
        <dbReference type="EMBL" id="ABI48998.1"/>
    </source>
</evidence>
<keyword evidence="2" id="KW-0830">Ubiquinone</keyword>
<protein>
    <recommendedName>
        <fullName evidence="1 2">NADH-ubiquinone oxidoreductase chain 6</fullName>
        <ecNumber evidence="2">7.1.1.2</ecNumber>
    </recommendedName>
</protein>